<accession>A0A8S5TCU1</accession>
<organism evidence="1">
    <name type="scientific">Phage sp. ctesc4</name>
    <dbReference type="NCBI Taxonomy" id="2828008"/>
    <lineage>
        <taxon>Viruses</taxon>
    </lineage>
</organism>
<sequence length="49" mass="5511">MFNLLLVGVLVDTVALALEIRANRRKSDELDKKLVKATDDLIDAIMRGR</sequence>
<evidence type="ECO:0000313" key="1">
    <source>
        <dbReference type="EMBL" id="DAF61078.1"/>
    </source>
</evidence>
<protein>
    <submittedName>
        <fullName evidence="1">Uncharacterized protein</fullName>
    </submittedName>
</protein>
<reference evidence="1" key="1">
    <citation type="journal article" date="2021" name="Proc. Natl. Acad. Sci. U.S.A.">
        <title>A Catalog of Tens of Thousands of Viruses from Human Metagenomes Reveals Hidden Associations with Chronic Diseases.</title>
        <authorList>
            <person name="Tisza M.J."/>
            <person name="Buck C.B."/>
        </authorList>
    </citation>
    <scope>NUCLEOTIDE SEQUENCE</scope>
    <source>
        <strain evidence="1">Ctesc4</strain>
    </source>
</reference>
<proteinExistence type="predicted"/>
<dbReference type="EMBL" id="BK032802">
    <property type="protein sequence ID" value="DAF61078.1"/>
    <property type="molecule type" value="Genomic_DNA"/>
</dbReference>
<name>A0A8S5TCU1_9VIRU</name>